<evidence type="ECO:0000256" key="8">
    <source>
        <dbReference type="ARBA" id="ARBA00022833"/>
    </source>
</evidence>
<proteinExistence type="predicted"/>
<dbReference type="InterPro" id="IPR010666">
    <property type="entry name" value="Znf_GRF"/>
</dbReference>
<keyword evidence="8" id="KW-0862">Zinc</keyword>
<evidence type="ECO:0000256" key="2">
    <source>
        <dbReference type="ARBA" id="ARBA00022490"/>
    </source>
</evidence>
<dbReference type="InterPro" id="IPR039846">
    <property type="entry name" value="ZCCHC4"/>
</dbReference>
<gene>
    <name evidence="13" type="primary">Zcchc4</name>
    <name evidence="13" type="ORF">CORCRI_R02832</name>
</gene>
<keyword evidence="7 9" id="KW-0863">Zinc-finger</keyword>
<dbReference type="Pfam" id="PF10237">
    <property type="entry name" value="N6-adenineMlase"/>
    <property type="match status" value="1"/>
</dbReference>
<keyword evidence="14" id="KW-1185">Reference proteome</keyword>
<evidence type="ECO:0000256" key="3">
    <source>
        <dbReference type="ARBA" id="ARBA00022603"/>
    </source>
</evidence>
<feature type="compositionally biased region" description="Basic and acidic residues" evidence="10">
    <location>
        <begin position="12"/>
        <end position="21"/>
    </location>
</feature>
<dbReference type="Pfam" id="PF06839">
    <property type="entry name" value="Zn_ribbon_GRF"/>
    <property type="match status" value="1"/>
</dbReference>
<feature type="region of interest" description="Disordered" evidence="10">
    <location>
        <begin position="1"/>
        <end position="30"/>
    </location>
</feature>
<feature type="domain" description="CCHC-type" evidence="11">
    <location>
        <begin position="427"/>
        <end position="442"/>
    </location>
</feature>
<evidence type="ECO:0000256" key="10">
    <source>
        <dbReference type="SAM" id="MobiDB-lite"/>
    </source>
</evidence>
<evidence type="ECO:0000259" key="11">
    <source>
        <dbReference type="PROSITE" id="PS50158"/>
    </source>
</evidence>
<dbReference type="OrthoDB" id="431817at2759"/>
<dbReference type="GO" id="GO:0005730">
    <property type="term" value="C:nucleolus"/>
    <property type="evidence" value="ECO:0007669"/>
    <property type="project" value="TreeGrafter"/>
</dbReference>
<dbReference type="GO" id="GO:0005737">
    <property type="term" value="C:cytoplasm"/>
    <property type="evidence" value="ECO:0007669"/>
    <property type="project" value="UniProtKB-SubCell"/>
</dbReference>
<dbReference type="PROSITE" id="PS51999">
    <property type="entry name" value="ZF_GRF"/>
    <property type="match status" value="1"/>
</dbReference>
<dbReference type="AlphaFoldDB" id="A0A851LAL4"/>
<evidence type="ECO:0000256" key="5">
    <source>
        <dbReference type="ARBA" id="ARBA00022691"/>
    </source>
</evidence>
<keyword evidence="6" id="KW-0479">Metal-binding</keyword>
<evidence type="ECO:0000256" key="4">
    <source>
        <dbReference type="ARBA" id="ARBA00022679"/>
    </source>
</evidence>
<organism evidence="13 14">
    <name type="scientific">Corythaeola cristata</name>
    <name type="common">Great blue turaco</name>
    <dbReference type="NCBI Taxonomy" id="103954"/>
    <lineage>
        <taxon>Eukaryota</taxon>
        <taxon>Metazoa</taxon>
        <taxon>Chordata</taxon>
        <taxon>Craniata</taxon>
        <taxon>Vertebrata</taxon>
        <taxon>Euteleostomi</taxon>
        <taxon>Archelosauria</taxon>
        <taxon>Archosauria</taxon>
        <taxon>Dinosauria</taxon>
        <taxon>Saurischia</taxon>
        <taxon>Theropoda</taxon>
        <taxon>Coelurosauria</taxon>
        <taxon>Aves</taxon>
        <taxon>Neognathae</taxon>
        <taxon>Neoaves</taxon>
        <taxon>Otidimorphae</taxon>
        <taxon>Musophagiformes</taxon>
        <taxon>Musophagidae</taxon>
        <taxon>Corythaeola</taxon>
    </lineage>
</organism>
<comment type="caution">
    <text evidence="13">The sequence shown here is derived from an EMBL/GenBank/DDBJ whole genome shotgun (WGS) entry which is preliminary data.</text>
</comment>
<evidence type="ECO:0000313" key="14">
    <source>
        <dbReference type="Proteomes" id="UP000621168"/>
    </source>
</evidence>
<dbReference type="Proteomes" id="UP000621168">
    <property type="component" value="Unassembled WGS sequence"/>
</dbReference>
<evidence type="ECO:0000256" key="6">
    <source>
        <dbReference type="ARBA" id="ARBA00022723"/>
    </source>
</evidence>
<dbReference type="PANTHER" id="PTHR13493:SF3">
    <property type="entry name" value="RRNA N6-ADENOSINE-METHYLTRANSFERASE ZCCHC4"/>
    <property type="match status" value="1"/>
</dbReference>
<keyword evidence="5" id="KW-0949">S-adenosyl-L-methionine</keyword>
<dbReference type="InterPro" id="IPR041370">
    <property type="entry name" value="Mlase_EEF1AKMT1/ZCCHC4"/>
</dbReference>
<accession>A0A851LAL4</accession>
<feature type="non-terminal residue" evidence="13">
    <location>
        <position position="1"/>
    </location>
</feature>
<dbReference type="GO" id="GO:0008270">
    <property type="term" value="F:zinc ion binding"/>
    <property type="evidence" value="ECO:0007669"/>
    <property type="project" value="UniProtKB-KW"/>
</dbReference>
<evidence type="ECO:0000259" key="12">
    <source>
        <dbReference type="PROSITE" id="PS51999"/>
    </source>
</evidence>
<dbReference type="PANTHER" id="PTHR13493">
    <property type="entry name" value="ZINC FINGER CCHC DOMAIN-CONTAINING"/>
    <property type="match status" value="1"/>
</dbReference>
<evidence type="ECO:0000256" key="7">
    <source>
        <dbReference type="ARBA" id="ARBA00022771"/>
    </source>
</evidence>
<sequence length="446" mass="51165">EGGGNMAASGRGDSEGLRGPERPGAGGLTLLGAAPSAPSCPHGPALLFVKTSQGKEEGRRFYACSACRDRKDCNFFQWEDEKVREHCLRLRYKNFVLLPLSKRRFCQECQQLLLPAEWEKHSDHQFLCDISTAQLKSPSQLLYPLENKKTNAQYFFADRSCQFLLDLIIDLGFRRVLSVGTPRLHEMIQSKASQEDFKVRSLLLDIDFRYSQFYTEDEFCHYNMFNHYFFGGEAAHETCKKFLYQDNGERVIMVTDPPFGGLVEALASSFKKLMAMWKETEKEGHNNQEMPMFWIFPYFFESRILEFFPSLNMMDYQVDYDNHALYKHGKTGRRQSPVRIFTNLTPSTIVLPVEEGYRFCAVCQRYVSSGNQHCEICNSCTSKVSILTSFWIQIINHVTYFPAWFHCNNCNCCTLQNHSCEKTDAGCFVCGKAGHKRSACPSLSHT</sequence>
<dbReference type="GO" id="GO:0003676">
    <property type="term" value="F:nucleic acid binding"/>
    <property type="evidence" value="ECO:0007669"/>
    <property type="project" value="InterPro"/>
</dbReference>
<evidence type="ECO:0000313" key="13">
    <source>
        <dbReference type="EMBL" id="NXC13736.1"/>
    </source>
</evidence>
<dbReference type="PROSITE" id="PS50158">
    <property type="entry name" value="ZF_CCHC"/>
    <property type="match status" value="1"/>
</dbReference>
<protein>
    <submittedName>
        <fullName evidence="13">ZCHC4 protein</fullName>
    </submittedName>
</protein>
<dbReference type="EMBL" id="WBMX01000471">
    <property type="protein sequence ID" value="NXC13736.1"/>
    <property type="molecule type" value="Genomic_DNA"/>
</dbReference>
<name>A0A851LAL4_CORCR</name>
<keyword evidence="3" id="KW-0489">Methyltransferase</keyword>
<evidence type="ECO:0000256" key="1">
    <source>
        <dbReference type="ARBA" id="ARBA00004496"/>
    </source>
</evidence>
<feature type="domain" description="GRF-type" evidence="12">
    <location>
        <begin position="40"/>
        <end position="82"/>
    </location>
</feature>
<dbReference type="GO" id="GO:0008988">
    <property type="term" value="F:rRNA (adenine-N6-)-methyltransferase activity"/>
    <property type="evidence" value="ECO:0007669"/>
    <property type="project" value="InterPro"/>
</dbReference>
<keyword evidence="2" id="KW-0963">Cytoplasm</keyword>
<evidence type="ECO:0000256" key="9">
    <source>
        <dbReference type="PROSITE-ProRule" id="PRU00047"/>
    </source>
</evidence>
<dbReference type="SMART" id="SM00343">
    <property type="entry name" value="ZnF_C2HC"/>
    <property type="match status" value="1"/>
</dbReference>
<keyword evidence="4" id="KW-0808">Transferase</keyword>
<reference evidence="13" key="1">
    <citation type="submission" date="2019-09" db="EMBL/GenBank/DDBJ databases">
        <title>Bird 10,000 Genomes (B10K) Project - Family phase.</title>
        <authorList>
            <person name="Zhang G."/>
        </authorList>
    </citation>
    <scope>NUCLEOTIDE SEQUENCE</scope>
    <source>
        <strain evidence="13">B10K-CU-031-40</strain>
    </source>
</reference>
<comment type="subcellular location">
    <subcellularLocation>
        <location evidence="1">Cytoplasm</location>
    </subcellularLocation>
</comment>
<dbReference type="InterPro" id="IPR001878">
    <property type="entry name" value="Znf_CCHC"/>
</dbReference>
<feature type="non-terminal residue" evidence="13">
    <location>
        <position position="446"/>
    </location>
</feature>